<dbReference type="RefSeq" id="WP_329775046.1">
    <property type="nucleotide sequence ID" value="NZ_JAYDYW010000006.1"/>
</dbReference>
<keyword evidence="5" id="KW-1185">Reference proteome</keyword>
<dbReference type="PANTHER" id="PTHR30592:SF1">
    <property type="entry name" value="SULFUR CARRIER PROTEIN FDHD"/>
    <property type="match status" value="1"/>
</dbReference>
<proteinExistence type="inferred from homology"/>
<dbReference type="EMBL" id="JAYDYW010000006">
    <property type="protein sequence ID" value="MEE1673802.1"/>
    <property type="molecule type" value="Genomic_DNA"/>
</dbReference>
<dbReference type="InterPro" id="IPR003786">
    <property type="entry name" value="FdhD"/>
</dbReference>
<dbReference type="Gene3D" id="3.10.20.10">
    <property type="match status" value="1"/>
</dbReference>
<name>A0ABU7G3G3_9ALTE</name>
<dbReference type="InterPro" id="IPR016193">
    <property type="entry name" value="Cytidine_deaminase-like"/>
</dbReference>
<evidence type="ECO:0000256" key="2">
    <source>
        <dbReference type="ARBA" id="ARBA00023150"/>
    </source>
</evidence>
<evidence type="ECO:0000256" key="3">
    <source>
        <dbReference type="HAMAP-Rule" id="MF_00187"/>
    </source>
</evidence>
<dbReference type="Pfam" id="PF02634">
    <property type="entry name" value="FdhD-NarQ"/>
    <property type="match status" value="1"/>
</dbReference>
<dbReference type="Gene3D" id="3.40.140.10">
    <property type="entry name" value="Cytidine Deaminase, domain 2"/>
    <property type="match status" value="1"/>
</dbReference>
<organism evidence="4 5">
    <name type="scientific">Agarivorans aestuarii</name>
    <dbReference type="NCBI Taxonomy" id="1563703"/>
    <lineage>
        <taxon>Bacteria</taxon>
        <taxon>Pseudomonadati</taxon>
        <taxon>Pseudomonadota</taxon>
        <taxon>Gammaproteobacteria</taxon>
        <taxon>Alteromonadales</taxon>
        <taxon>Alteromonadaceae</taxon>
        <taxon>Agarivorans</taxon>
    </lineage>
</organism>
<evidence type="ECO:0000313" key="5">
    <source>
        <dbReference type="Proteomes" id="UP001310248"/>
    </source>
</evidence>
<comment type="caution">
    <text evidence="3">Lacks conserved residue(s) required for the propagation of feature annotation.</text>
</comment>
<evidence type="ECO:0000313" key="4">
    <source>
        <dbReference type="EMBL" id="MEE1673802.1"/>
    </source>
</evidence>
<dbReference type="SUPFAM" id="SSF53927">
    <property type="entry name" value="Cytidine deaminase-like"/>
    <property type="match status" value="1"/>
</dbReference>
<dbReference type="PIRSF" id="PIRSF015626">
    <property type="entry name" value="FdhD"/>
    <property type="match status" value="1"/>
</dbReference>
<sequence length="313" mass="34543">MLKPKQHSNIELALARENATSAKASYITGIQRFSANANHAHQIQQDCLAIEEPLQLSLQWFCQRRQQYQQRPLSLTMRTPGDDVALALGFLQSQNIIESLSDVQDIRFAPGATTKQPYDYNHLELELARHVQFDWAALERNFASYSSCGLCGASSLKALALRQPAELDISEGWLAESLIYQLPSLLQEQQALFKQSGAVHGAGVWANGQYLSIAEDIGRHNALDKVLGQLLLTPKQLARSVLVLSGRVSFELMQKALVAKLPVVVAVGAPSSLALSVAKQFNITLIGFTKNSQFNVYHAPWRISKEGGSLYES</sequence>
<reference evidence="5" key="1">
    <citation type="submission" date="2023-07" db="EMBL/GenBank/DDBJ databases">
        <title>Draft genome sequence of Agarivorans aestuarii strain ZMCS4, a CAZymes producing bacteria isolated from the marine brown algae Clodostephus spongiosus.</title>
        <authorList>
            <person name="Lorente B."/>
            <person name="Cabral C."/>
            <person name="Frias J."/>
            <person name="Faria J."/>
            <person name="Toubarro D."/>
        </authorList>
    </citation>
    <scope>NUCLEOTIDE SEQUENCE [LARGE SCALE GENOMIC DNA]</scope>
    <source>
        <strain evidence="5">ZMCS4</strain>
    </source>
</reference>
<dbReference type="HAMAP" id="MF_00187">
    <property type="entry name" value="FdhD"/>
    <property type="match status" value="1"/>
</dbReference>
<keyword evidence="2 3" id="KW-0501">Molybdenum cofactor biosynthesis</keyword>
<accession>A0ABU7G3G3</accession>
<comment type="similarity">
    <text evidence="3">Belongs to the FdhD family.</text>
</comment>
<dbReference type="Proteomes" id="UP001310248">
    <property type="component" value="Unassembled WGS sequence"/>
</dbReference>
<comment type="function">
    <text evidence="3">Required for formate dehydrogenase (FDH) activity. Acts as a sulfur carrier protein that transfers sulfur from IscS to the molybdenum cofactor prior to its insertion into FDH.</text>
</comment>
<keyword evidence="1 3" id="KW-0963">Cytoplasm</keyword>
<comment type="subcellular location">
    <subcellularLocation>
        <location evidence="3">Cytoplasm</location>
    </subcellularLocation>
</comment>
<gene>
    <name evidence="3" type="primary">fdhD</name>
    <name evidence="4" type="ORF">SNR37_003229</name>
</gene>
<comment type="caution">
    <text evidence="4">The sequence shown here is derived from an EMBL/GenBank/DDBJ whole genome shotgun (WGS) entry which is preliminary data.</text>
</comment>
<feature type="active site" description="Cysteine persulfide intermediate" evidence="3">
    <location>
        <position position="148"/>
    </location>
</feature>
<protein>
    <recommendedName>
        <fullName evidence="3">Sulfur carrier protein FdhD</fullName>
    </recommendedName>
</protein>
<evidence type="ECO:0000256" key="1">
    <source>
        <dbReference type="ARBA" id="ARBA00022490"/>
    </source>
</evidence>
<dbReference type="PANTHER" id="PTHR30592">
    <property type="entry name" value="FORMATE DEHYDROGENASE"/>
    <property type="match status" value="1"/>
</dbReference>